<dbReference type="InterPro" id="IPR013783">
    <property type="entry name" value="Ig-like_fold"/>
</dbReference>
<proteinExistence type="predicted"/>
<sequence length="504" mass="53267">MKIKNIIPAFVAALALFVVSCDDDDKITQLGSVQVSSSYISLPLEGGANTFTVTAQGDWKLKKVMTKKDSVKWLEISDTLGTAGATEVKLTAPKTLDGRQAELLLTCNGETQRINVIQGVAKVSPATCAQVIAGPDSKSYMVTGTVSSITNTVYGNWNLTDETGTILIYGTLDAKSAKKNFASLGLEVGDEVTVSGPKKTFGSTVELVDVTVVKINKSLIKVDSVENAKLPIEGGEFVAHLTCKGQGVSVDIPEDAKSWLSISSIQSAGTNTVVKFRAMANDGGDRSTTLTFHTTDGKKDYSSQTTVMQAGAIVKATVAEFLAAEVGNTQYRLTGSVSKIVDAAKGNLYIKDFSGETYAYKLADVAAKKVKEGDIVTVVGKRGAYKGNAQMVAGVIESVNSVGTATLAELLAMADDKTKFFKVTGTVEKITNPDYGNMVLKDETGKMVVYGVYSGYGAKGDARKGLVKAVGLEVGDQLTIIGAKSSFNSKPQLVNSFYVSHKKP</sequence>
<gene>
    <name evidence="3" type="ORF">HMPREF0645_1331</name>
</gene>
<feature type="signal peptide" evidence="1">
    <location>
        <begin position="1"/>
        <end position="20"/>
    </location>
</feature>
<evidence type="ECO:0000313" key="4">
    <source>
        <dbReference type="Proteomes" id="UP000003160"/>
    </source>
</evidence>
<dbReference type="CDD" id="cd14948">
    <property type="entry name" value="BACON"/>
    <property type="match status" value="1"/>
</dbReference>
<dbReference type="HOGENOM" id="CLU_540643_0_0_10"/>
<dbReference type="AlphaFoldDB" id="D1PWJ6"/>
<dbReference type="Pfam" id="PF13004">
    <property type="entry name" value="BACON"/>
    <property type="match status" value="2"/>
</dbReference>
<evidence type="ECO:0000313" key="3">
    <source>
        <dbReference type="EMBL" id="EFA44258.1"/>
    </source>
</evidence>
<dbReference type="Gene3D" id="2.60.40.10">
    <property type="entry name" value="Immunoglobulins"/>
    <property type="match status" value="1"/>
</dbReference>
<feature type="chain" id="PRO_5003026699" evidence="1">
    <location>
        <begin position="21"/>
        <end position="504"/>
    </location>
</feature>
<name>D1PWJ6_9BACT</name>
<comment type="caution">
    <text evidence="3">The sequence shown here is derived from an EMBL/GenBank/DDBJ whole genome shotgun (WGS) entry which is preliminary data.</text>
</comment>
<dbReference type="InterPro" id="IPR024361">
    <property type="entry name" value="BACON"/>
</dbReference>
<dbReference type="OrthoDB" id="1043265at2"/>
<feature type="domain" description="BACON" evidence="2">
    <location>
        <begin position="68"/>
        <end position="118"/>
    </location>
</feature>
<dbReference type="EMBL" id="ACKS01000057">
    <property type="protein sequence ID" value="EFA44258.1"/>
    <property type="molecule type" value="Genomic_DNA"/>
</dbReference>
<keyword evidence="4" id="KW-1185">Reference proteome</keyword>
<keyword evidence="1" id="KW-0732">Signal</keyword>
<dbReference type="Proteomes" id="UP000003160">
    <property type="component" value="Unassembled WGS sequence"/>
</dbReference>
<evidence type="ECO:0000256" key="1">
    <source>
        <dbReference type="SAM" id="SignalP"/>
    </source>
</evidence>
<protein>
    <submittedName>
        <fullName evidence="3">Nucleic acid-binding domain protein</fullName>
    </submittedName>
</protein>
<dbReference type="RefSeq" id="WP_007173435.1">
    <property type="nucleotide sequence ID" value="NZ_GG704780.1"/>
</dbReference>
<reference evidence="3 4" key="1">
    <citation type="submission" date="2009-10" db="EMBL/GenBank/DDBJ databases">
        <authorList>
            <person name="Qin X."/>
            <person name="Bachman B."/>
            <person name="Battles P."/>
            <person name="Bell A."/>
            <person name="Bess C."/>
            <person name="Bickham C."/>
            <person name="Chaboub L."/>
            <person name="Chen D."/>
            <person name="Coyle M."/>
            <person name="Deiros D.R."/>
            <person name="Dinh H."/>
            <person name="Forbes L."/>
            <person name="Fowler G."/>
            <person name="Francisco L."/>
            <person name="Fu Q."/>
            <person name="Gubbala S."/>
            <person name="Hale W."/>
            <person name="Han Y."/>
            <person name="Hemphill L."/>
            <person name="Highlander S.K."/>
            <person name="Hirani K."/>
            <person name="Hogues M."/>
            <person name="Jackson L."/>
            <person name="Jakkamsetti A."/>
            <person name="Javaid M."/>
            <person name="Jiang H."/>
            <person name="Korchina V."/>
            <person name="Kovar C."/>
            <person name="Lara F."/>
            <person name="Lee S."/>
            <person name="Mata R."/>
            <person name="Mathew T."/>
            <person name="Moen C."/>
            <person name="Morales K."/>
            <person name="Munidasa M."/>
            <person name="Nazareth L."/>
            <person name="Ngo R."/>
            <person name="Nguyen L."/>
            <person name="Okwuonu G."/>
            <person name="Ongeri F."/>
            <person name="Patil S."/>
            <person name="Petrosino J."/>
            <person name="Pham C."/>
            <person name="Pham P."/>
            <person name="Pu L.-L."/>
            <person name="Puazo M."/>
            <person name="Raj R."/>
            <person name="Reid J."/>
            <person name="Rouhana J."/>
            <person name="Saada N."/>
            <person name="Shang Y."/>
            <person name="Simmons D."/>
            <person name="Thornton R."/>
            <person name="Warren J."/>
            <person name="Weissenberger G."/>
            <person name="Zhang J."/>
            <person name="Zhang L."/>
            <person name="Zhou C."/>
            <person name="Zhu D."/>
            <person name="Muzny D."/>
            <person name="Worley K."/>
            <person name="Gibbs R."/>
        </authorList>
    </citation>
    <scope>NUCLEOTIDE SEQUENCE [LARGE SCALE GENOMIC DNA]</scope>
    <source>
        <strain evidence="3 4">DSM 17361</strain>
    </source>
</reference>
<dbReference type="PROSITE" id="PS51257">
    <property type="entry name" value="PROKAR_LIPOPROTEIN"/>
    <property type="match status" value="1"/>
</dbReference>
<accession>D1PWJ6</accession>
<organism evidence="3 4">
    <name type="scientific">Hallella bergensis DSM 17361</name>
    <dbReference type="NCBI Taxonomy" id="585502"/>
    <lineage>
        <taxon>Bacteria</taxon>
        <taxon>Pseudomonadati</taxon>
        <taxon>Bacteroidota</taxon>
        <taxon>Bacteroidia</taxon>
        <taxon>Bacteroidales</taxon>
        <taxon>Prevotellaceae</taxon>
        <taxon>Hallella</taxon>
    </lineage>
</organism>
<evidence type="ECO:0000259" key="2">
    <source>
        <dbReference type="Pfam" id="PF13004"/>
    </source>
</evidence>
<dbReference type="eggNOG" id="ENOG502ZA4Q">
    <property type="taxonomic scope" value="Bacteria"/>
</dbReference>
<feature type="domain" description="BACON" evidence="2">
    <location>
        <begin position="254"/>
        <end position="310"/>
    </location>
</feature>